<feature type="compositionally biased region" description="Basic and acidic residues" evidence="1">
    <location>
        <begin position="817"/>
        <end position="842"/>
    </location>
</feature>
<dbReference type="EMBL" id="VSRR010010669">
    <property type="protein sequence ID" value="MPC52160.1"/>
    <property type="molecule type" value="Genomic_DNA"/>
</dbReference>
<feature type="compositionally biased region" description="Basic and acidic residues" evidence="1">
    <location>
        <begin position="1312"/>
        <end position="1326"/>
    </location>
</feature>
<sequence>MPISPYYAQNGYGTRSYVRSNSSSNLAGMGTYYSPVESKVIASDHAADYFRSKYIIPEDGPVKSYLQPRYNAPSRSNLQLRRMDSSDNLYERRNPLQENRLQKSTSTSSFLTGNTPSYLKSSNSSDSFGRSYPYSPTKPRAFTSNLPSPSETQPSRPMGRCGGESSYARAYLANINRGRGDRPREIDTRDINTSVPRTPKWLKANKSEDDGGNISRNRQVVRLTIKREKPEPQDPFTIKNKTLQTIAQRLIDKYQVPEKKPDPPPEPRKRPFYLGEIPPQVERSREVPSPVISKPLLPSSASAPVTPVTGVPPPPPLPPKVSSMIFPEVPAVVKREPKPPIPVVGDKKEEDMSLILQRATENAETNKELESWAEVKDAIVAAVLHPDVDIESDEEINKLIEGEKPPSPAPAEVPEPVKVRVEEPRRDSMDKGLAIVGQLKRFVQRQESTKRSTKRSSKKHSRGSKKSKKSVEEATGPPDDDPIAPKTTESSQAQNTLPPRPAFEKKQKKKESGTNGSAVERIEESRPAGNTTSVGKEEDTNAHKGNKTTAKKESSILSPSLVLGNEATQGDETTKGISGNTGQCQKTSGKSGNACDKKENSQDTSLLKTKSKDASPSVLSPDLVLGSSHQEGVTEDSLSSNDNTEAQHKQTKAEKNTMKQDVKEETKDVPGTKIPKIKKKMKTSAAAVKEVSGDALRPSATRAAPPSDLHLTSPAPASPAERSPTQDVPRETHKKQSRDTPVLARTADTQPSDRQMESPSALETLKSIMREEVECAAAKDSPTGGKTKQVMGGNSTRDAATDLETSRVRASCLTQGHKNEKAVKVESSEHLEAAEKGLDARKLNSSASKQELGEKTAHGGKKELKTLKERKETENNKAKDLRESTQTEAGIDRDQKVDGIKSAIPRWKIKDMKTENEESSEVKSKDNDKHVPEKDNIPRITKGCEIKSIQENKDESKEKAASSNQDSSRITLAIQEEKHGGESDNKGQAADRSEGERDKEDVMSLKGNAKPTQAVSEDAGPEGGAPPNTLPVKRVLKRPRQVAPPPESEKDTANELLKARNILKRPVKPGTAAPTETGKENAANVTEITTRPAWKKPIPQLAPSGQGDQIAPSKNVLKRQGKPKEEDKVEKQAETPSEVKVKKLGKKAPAGTSADTAANEGSEGDQEIRSRVVKKQRPTYSRSASSSSSSGDEQGSTVRKKAEKPKRITKPISATKKTPSPKAESGSPHAPGTSTHPDTPEGSVPPPPPKAPMLKKTEAQQTGSEAAAGDKQEHREGGAATLVAQVAEKSTSGLEKKAGPEVSPAGATEVQAGKREAQVSTKREAAIQEVAVGVSQQSADSGYGSSPSTPLPTITPTPSPAAPPIEDVEEKCPGK</sequence>
<feature type="region of interest" description="Disordered" evidence="1">
    <location>
        <begin position="394"/>
        <end position="1375"/>
    </location>
</feature>
<proteinExistence type="predicted"/>
<dbReference type="Proteomes" id="UP000324222">
    <property type="component" value="Unassembled WGS sequence"/>
</dbReference>
<feature type="compositionally biased region" description="Low complexity" evidence="1">
    <location>
        <begin position="713"/>
        <end position="723"/>
    </location>
</feature>
<feature type="compositionally biased region" description="Polar residues" evidence="1">
    <location>
        <begin position="961"/>
        <end position="970"/>
    </location>
</feature>
<organism evidence="2 3">
    <name type="scientific">Portunus trituberculatus</name>
    <name type="common">Swimming crab</name>
    <name type="synonym">Neptunus trituberculatus</name>
    <dbReference type="NCBI Taxonomy" id="210409"/>
    <lineage>
        <taxon>Eukaryota</taxon>
        <taxon>Metazoa</taxon>
        <taxon>Ecdysozoa</taxon>
        <taxon>Arthropoda</taxon>
        <taxon>Crustacea</taxon>
        <taxon>Multicrustacea</taxon>
        <taxon>Malacostraca</taxon>
        <taxon>Eumalacostraca</taxon>
        <taxon>Eucarida</taxon>
        <taxon>Decapoda</taxon>
        <taxon>Pleocyemata</taxon>
        <taxon>Brachyura</taxon>
        <taxon>Eubrachyura</taxon>
        <taxon>Portunoidea</taxon>
        <taxon>Portunidae</taxon>
        <taxon>Portuninae</taxon>
        <taxon>Portunus</taxon>
    </lineage>
</organism>
<feature type="compositionally biased region" description="Basic and acidic residues" evidence="1">
    <location>
        <begin position="851"/>
        <end position="899"/>
    </location>
</feature>
<keyword evidence="3" id="KW-1185">Reference proteome</keyword>
<feature type="compositionally biased region" description="Low complexity" evidence="1">
    <location>
        <begin position="295"/>
        <end position="309"/>
    </location>
</feature>
<dbReference type="PANTHER" id="PTHR48125:SF10">
    <property type="entry name" value="OS12G0136300 PROTEIN"/>
    <property type="match status" value="1"/>
</dbReference>
<feature type="compositionally biased region" description="Basic and acidic residues" evidence="1">
    <location>
        <begin position="1122"/>
        <end position="1141"/>
    </location>
</feature>
<feature type="compositionally biased region" description="Pro residues" evidence="1">
    <location>
        <begin position="1349"/>
        <end position="1363"/>
    </location>
</feature>
<feature type="compositionally biased region" description="Polar residues" evidence="1">
    <location>
        <begin position="566"/>
        <end position="591"/>
    </location>
</feature>
<evidence type="ECO:0000256" key="1">
    <source>
        <dbReference type="SAM" id="MobiDB-lite"/>
    </source>
</evidence>
<feature type="compositionally biased region" description="Basic and acidic residues" evidence="1">
    <location>
        <begin position="975"/>
        <end position="1003"/>
    </location>
</feature>
<feature type="region of interest" description="Disordered" evidence="1">
    <location>
        <begin position="251"/>
        <end position="318"/>
    </location>
</feature>
<comment type="caution">
    <text evidence="2">The sequence shown here is derived from an EMBL/GenBank/DDBJ whole genome shotgun (WGS) entry which is preliminary data.</text>
</comment>
<feature type="region of interest" description="Disordered" evidence="1">
    <location>
        <begin position="92"/>
        <end position="164"/>
    </location>
</feature>
<name>A0A5B7FWN9_PORTR</name>
<feature type="compositionally biased region" description="Basic residues" evidence="1">
    <location>
        <begin position="451"/>
        <end position="468"/>
    </location>
</feature>
<feature type="compositionally biased region" description="Polar residues" evidence="1">
    <location>
        <begin position="1334"/>
        <end position="1344"/>
    </location>
</feature>
<dbReference type="PANTHER" id="PTHR48125">
    <property type="entry name" value="LP07818P1"/>
    <property type="match status" value="1"/>
</dbReference>
<feature type="compositionally biased region" description="Basic and acidic residues" evidence="1">
    <location>
        <begin position="908"/>
        <end position="960"/>
    </location>
</feature>
<gene>
    <name evidence="2" type="ORF">E2C01_046022</name>
</gene>
<feature type="compositionally biased region" description="Basic and acidic residues" evidence="1">
    <location>
        <begin position="415"/>
        <end position="430"/>
    </location>
</feature>
<feature type="compositionally biased region" description="Basic and acidic residues" evidence="1">
    <location>
        <begin position="645"/>
        <end position="670"/>
    </location>
</feature>
<feature type="compositionally biased region" description="Polar residues" evidence="1">
    <location>
        <begin position="487"/>
        <end position="497"/>
    </location>
</feature>
<protein>
    <submittedName>
        <fullName evidence="2">Uncharacterized protein</fullName>
    </submittedName>
</protein>
<feature type="compositionally biased region" description="Polar residues" evidence="1">
    <location>
        <begin position="142"/>
        <end position="155"/>
    </location>
</feature>
<accession>A0A5B7FWN9</accession>
<feature type="compositionally biased region" description="Low complexity" evidence="1">
    <location>
        <begin position="1181"/>
        <end position="1190"/>
    </location>
</feature>
<evidence type="ECO:0000313" key="3">
    <source>
        <dbReference type="Proteomes" id="UP000324222"/>
    </source>
</evidence>
<evidence type="ECO:0000313" key="2">
    <source>
        <dbReference type="EMBL" id="MPC52160.1"/>
    </source>
</evidence>
<feature type="compositionally biased region" description="Basic residues" evidence="1">
    <location>
        <begin position="1198"/>
        <end position="1209"/>
    </location>
</feature>
<feature type="compositionally biased region" description="Basic and acidic residues" evidence="1">
    <location>
        <begin position="1268"/>
        <end position="1277"/>
    </location>
</feature>
<feature type="compositionally biased region" description="Polar residues" evidence="1">
    <location>
        <begin position="96"/>
        <end position="128"/>
    </location>
</feature>
<feature type="compositionally biased region" description="Basic and acidic residues" evidence="1">
    <location>
        <begin position="395"/>
        <end position="404"/>
    </location>
</feature>
<reference evidence="2 3" key="1">
    <citation type="submission" date="2019-05" db="EMBL/GenBank/DDBJ databases">
        <title>Another draft genome of Portunus trituberculatus and its Hox gene families provides insights of decapod evolution.</title>
        <authorList>
            <person name="Jeong J.-H."/>
            <person name="Song I."/>
            <person name="Kim S."/>
            <person name="Choi T."/>
            <person name="Kim D."/>
            <person name="Ryu S."/>
            <person name="Kim W."/>
        </authorList>
    </citation>
    <scope>NUCLEOTIDE SEQUENCE [LARGE SCALE GENOMIC DNA]</scope>
    <source>
        <tissue evidence="2">Muscle</tissue>
    </source>
</reference>
<feature type="compositionally biased region" description="Polar residues" evidence="1">
    <location>
        <begin position="627"/>
        <end position="644"/>
    </location>
</feature>
<feature type="compositionally biased region" description="Basic and acidic residues" evidence="1">
    <location>
        <begin position="251"/>
        <end position="269"/>
    </location>
</feature>
<dbReference type="OrthoDB" id="6375922at2759"/>